<dbReference type="Proteomes" id="UP000013750">
    <property type="component" value="Unassembled WGS sequence"/>
</dbReference>
<dbReference type="AlphaFoldDB" id="R2Y5C8"/>
<name>R2Y5C8_9ENTE</name>
<keyword evidence="1" id="KW-0812">Transmembrane</keyword>
<dbReference type="RefSeq" id="WP_010780190.1">
    <property type="nucleotide sequence ID" value="NZ_ASWH01000001.1"/>
</dbReference>
<dbReference type="PATRIC" id="fig|1158614.3.peg.1794"/>
<evidence type="ECO:0000313" key="6">
    <source>
        <dbReference type="Proteomes" id="UP000013750"/>
    </source>
</evidence>
<evidence type="ECO:0000313" key="7">
    <source>
        <dbReference type="Proteomes" id="UP000014160"/>
    </source>
</evidence>
<dbReference type="EMBL" id="ASWH01000001">
    <property type="protein sequence ID" value="EOW82864.1"/>
    <property type="molecule type" value="Genomic_DNA"/>
</dbReference>
<sequence length="338" mass="38060">MLKKQLHRAIRGVFLILAFSFLPIVAHGESLDSFDAVIHPSEHQLDKNQLYYDLHYQPNEEERLTVTLTNRTAEPIKLKAAFNRAVTNSLGVVEYSGMNKDESAFGPSITDHVKLSDQEIDLAGNQSKDIYLDVHMPKQEFDGVLAGGLYLEQLSDKKVDGNIKNVFSREIAVLLQNKTSEVKPELNITKAEATQANNRNAVMVSINNEKATYVKNVAIDYEVEKDGTAITKAKKEQLSIAPSSRFPFLILMDNTEFTPGTYTVKTTVTAGDQKWRASPTFTIDREEAKHYNDSDVSIEEKTTPPWIWVGIAVILILIAVVIFMYSRNRRLKKKIDGK</sequence>
<keyword evidence="7" id="KW-1185">Reference proteome</keyword>
<protein>
    <submittedName>
        <fullName evidence="4">Uncharacterized protein</fullName>
    </submittedName>
</protein>
<evidence type="ECO:0000313" key="5">
    <source>
        <dbReference type="EMBL" id="EOW82864.1"/>
    </source>
</evidence>
<organism evidence="4 6">
    <name type="scientific">Enterococcus gilvus ATCC BAA-350</name>
    <dbReference type="NCBI Taxonomy" id="1158614"/>
    <lineage>
        <taxon>Bacteria</taxon>
        <taxon>Bacillati</taxon>
        <taxon>Bacillota</taxon>
        <taxon>Bacilli</taxon>
        <taxon>Lactobacillales</taxon>
        <taxon>Enterococcaceae</taxon>
        <taxon>Enterococcus</taxon>
    </lineage>
</organism>
<reference evidence="5 7" key="2">
    <citation type="submission" date="2013-03" db="EMBL/GenBank/DDBJ databases">
        <title>The Genome Sequence of Enterococcus gilvus ATCC BAA-350 (PacBio/Illumina hybrid assembly).</title>
        <authorList>
            <consortium name="The Broad Institute Genomics Platform"/>
            <consortium name="The Broad Institute Genome Sequencing Center for Infectious Disease"/>
            <person name="Earl A."/>
            <person name="Russ C."/>
            <person name="Gilmore M."/>
            <person name="Surin D."/>
            <person name="Walker B."/>
            <person name="Young S."/>
            <person name="Zeng Q."/>
            <person name="Gargeya S."/>
            <person name="Fitzgerald M."/>
            <person name="Haas B."/>
            <person name="Abouelleil A."/>
            <person name="Allen A.W."/>
            <person name="Alvarado L."/>
            <person name="Arachchi H.M."/>
            <person name="Berlin A.M."/>
            <person name="Chapman S.B."/>
            <person name="Gainer-Dewar J."/>
            <person name="Goldberg J."/>
            <person name="Griggs A."/>
            <person name="Gujja S."/>
            <person name="Hansen M."/>
            <person name="Howarth C."/>
            <person name="Imamovic A."/>
            <person name="Ireland A."/>
            <person name="Larimer J."/>
            <person name="McCowan C."/>
            <person name="Murphy C."/>
            <person name="Pearson M."/>
            <person name="Poon T.W."/>
            <person name="Priest M."/>
            <person name="Roberts A."/>
            <person name="Saif S."/>
            <person name="Shea T."/>
            <person name="Sisk P."/>
            <person name="Sykes S."/>
            <person name="Wortman J."/>
            <person name="Nusbaum C."/>
            <person name="Birren B."/>
        </authorList>
    </citation>
    <scope>NUCLEOTIDE SEQUENCE [LARGE SCALE GENOMIC DNA]</scope>
    <source>
        <strain evidence="5 7">ATCC BAA-350</strain>
    </source>
</reference>
<evidence type="ECO:0000256" key="1">
    <source>
        <dbReference type="SAM" id="Phobius"/>
    </source>
</evidence>
<proteinExistence type="predicted"/>
<reference evidence="4 6" key="1">
    <citation type="submission" date="2013-02" db="EMBL/GenBank/DDBJ databases">
        <title>The Genome Sequence of Enterococcus gilvus ATCC BAA-350.</title>
        <authorList>
            <consortium name="The Broad Institute Genome Sequencing Platform"/>
            <consortium name="The Broad Institute Genome Sequencing Center for Infectious Disease"/>
            <person name="Earl A.M."/>
            <person name="Gilmore M.S."/>
            <person name="Lebreton F."/>
            <person name="Walker B."/>
            <person name="Young S.K."/>
            <person name="Zeng Q."/>
            <person name="Gargeya S."/>
            <person name="Fitzgerald M."/>
            <person name="Haas B."/>
            <person name="Abouelleil A."/>
            <person name="Alvarado L."/>
            <person name="Arachchi H.M."/>
            <person name="Berlin A.M."/>
            <person name="Chapman S.B."/>
            <person name="Dewar J."/>
            <person name="Goldberg J."/>
            <person name="Griggs A."/>
            <person name="Gujja S."/>
            <person name="Hansen M."/>
            <person name="Howarth C."/>
            <person name="Imamovic A."/>
            <person name="Larimer J."/>
            <person name="McCowan C."/>
            <person name="Murphy C."/>
            <person name="Neiman D."/>
            <person name="Pearson M."/>
            <person name="Priest M."/>
            <person name="Roberts A."/>
            <person name="Saif S."/>
            <person name="Shea T."/>
            <person name="Sisk P."/>
            <person name="Sykes S."/>
            <person name="Wortman J."/>
            <person name="Nusbaum C."/>
            <person name="Birren B."/>
        </authorList>
    </citation>
    <scope>NUCLEOTIDE SEQUENCE [LARGE SCALE GENOMIC DNA]</scope>
    <source>
        <strain evidence="4 6">ATCC BAA-350</strain>
    </source>
</reference>
<keyword evidence="1" id="KW-0472">Membrane</keyword>
<dbReference type="OrthoDB" id="2193124at2"/>
<dbReference type="InterPro" id="IPR010317">
    <property type="entry name" value="WxLIP_PGBD"/>
</dbReference>
<feature type="domain" description="WxL Interacting Protein host binding" evidence="3">
    <location>
        <begin position="161"/>
        <end position="292"/>
    </location>
</feature>
<dbReference type="Pfam" id="PF11797">
    <property type="entry name" value="WxLIP_HBD"/>
    <property type="match status" value="1"/>
</dbReference>
<comment type="caution">
    <text evidence="4">The sequence shown here is derived from an EMBL/GenBank/DDBJ whole genome shotgun (WGS) entry which is preliminary data.</text>
</comment>
<dbReference type="Proteomes" id="UP000014160">
    <property type="component" value="Unassembled WGS sequence"/>
</dbReference>
<feature type="domain" description="WxL Interacting Protein peptidoglycan binding" evidence="2">
    <location>
        <begin position="38"/>
        <end position="152"/>
    </location>
</feature>
<dbReference type="InterPro" id="IPR021759">
    <property type="entry name" value="WxLIP_HBD"/>
</dbReference>
<gene>
    <name evidence="5" type="ORF">I592_02185</name>
    <name evidence="4" type="ORF">UKC_01782</name>
</gene>
<evidence type="ECO:0000259" key="2">
    <source>
        <dbReference type="Pfam" id="PF06030"/>
    </source>
</evidence>
<dbReference type="HOGENOM" id="CLU_051987_1_0_9"/>
<evidence type="ECO:0000259" key="3">
    <source>
        <dbReference type="Pfam" id="PF11797"/>
    </source>
</evidence>
<evidence type="ECO:0000313" key="4">
    <source>
        <dbReference type="EMBL" id="EOI57562.1"/>
    </source>
</evidence>
<accession>R2Y5C8</accession>
<keyword evidence="1" id="KW-1133">Transmembrane helix</keyword>
<dbReference type="eggNOG" id="COG4072">
    <property type="taxonomic scope" value="Bacteria"/>
</dbReference>
<feature type="transmembrane region" description="Helical" evidence="1">
    <location>
        <begin position="306"/>
        <end position="325"/>
    </location>
</feature>
<dbReference type="Pfam" id="PF06030">
    <property type="entry name" value="WxLIP_PGBD"/>
    <property type="match status" value="1"/>
</dbReference>
<dbReference type="EMBL" id="AJDQ01000006">
    <property type="protein sequence ID" value="EOI57562.1"/>
    <property type="molecule type" value="Genomic_DNA"/>
</dbReference>